<gene>
    <name evidence="1" type="ORF">F5985_10120</name>
</gene>
<proteinExistence type="predicted"/>
<dbReference type="RefSeq" id="WP_202428162.1">
    <property type="nucleotide sequence ID" value="NZ_VYSB01000009.1"/>
</dbReference>
<accession>A0A7C9MXN3</accession>
<comment type="caution">
    <text evidence="1">The sequence shown here is derived from an EMBL/GenBank/DDBJ whole genome shotgun (WGS) entry which is preliminary data.</text>
</comment>
<dbReference type="Proteomes" id="UP000481947">
    <property type="component" value="Unassembled WGS sequence"/>
</dbReference>
<organism evidence="1 2">
    <name type="scientific">Malikia spinosa</name>
    <dbReference type="NCBI Taxonomy" id="86180"/>
    <lineage>
        <taxon>Bacteria</taxon>
        <taxon>Pseudomonadati</taxon>
        <taxon>Pseudomonadota</taxon>
        <taxon>Betaproteobacteria</taxon>
        <taxon>Burkholderiales</taxon>
        <taxon>Comamonadaceae</taxon>
        <taxon>Malikia</taxon>
    </lineage>
</organism>
<sequence length="178" mass="20767">MLQFSSTVLAQVELSSRKLEADGNYFRSHVVSEDAYPIYSTNWIIGRWQLNDLLNLEAGYECEINHTYEFWPSIGKCYGNFIVLVDKEKFTEQHKKKLGDLEDQFRRELDKNPFQGFLLSTKNQIEISNAQDSYLSQFESLQKSGWRLPVKNFSGTSDIFKNIKDDEHFLVALLHKSQ</sequence>
<protein>
    <submittedName>
        <fullName evidence="1">Uncharacterized protein</fullName>
    </submittedName>
</protein>
<name>A0A7C9MXN3_9BURK</name>
<evidence type="ECO:0000313" key="1">
    <source>
        <dbReference type="EMBL" id="MYZ52481.1"/>
    </source>
</evidence>
<evidence type="ECO:0000313" key="2">
    <source>
        <dbReference type="Proteomes" id="UP000481947"/>
    </source>
</evidence>
<dbReference type="AlphaFoldDB" id="A0A7C9MXN3"/>
<reference evidence="1 2" key="1">
    <citation type="submission" date="2019-09" db="EMBL/GenBank/DDBJ databases">
        <title>Identification of Malikia spinosa a prominent benzene-, toluene-, and ethylbenzene-degrading bacterium: enrichment, isolation and whole genome sequencing.</title>
        <authorList>
            <person name="Tancsics A."/>
            <person name="Revesz F."/>
            <person name="Kriszt B."/>
        </authorList>
    </citation>
    <scope>NUCLEOTIDE SEQUENCE [LARGE SCALE GENOMIC DNA]</scope>
    <source>
        <strain evidence="1 2">AB6</strain>
    </source>
</reference>
<dbReference type="EMBL" id="VYSB01000009">
    <property type="protein sequence ID" value="MYZ52481.1"/>
    <property type="molecule type" value="Genomic_DNA"/>
</dbReference>